<accession>A0AAE0Z4Q9</accession>
<dbReference type="AlphaFoldDB" id="A0AAE0Z4Q9"/>
<evidence type="ECO:0000313" key="3">
    <source>
        <dbReference type="Proteomes" id="UP001283361"/>
    </source>
</evidence>
<dbReference type="EMBL" id="JAWDGP010004759">
    <property type="protein sequence ID" value="KAK3762101.1"/>
    <property type="molecule type" value="Genomic_DNA"/>
</dbReference>
<organism evidence="2 3">
    <name type="scientific">Elysia crispata</name>
    <name type="common">lettuce slug</name>
    <dbReference type="NCBI Taxonomy" id="231223"/>
    <lineage>
        <taxon>Eukaryota</taxon>
        <taxon>Metazoa</taxon>
        <taxon>Spiralia</taxon>
        <taxon>Lophotrochozoa</taxon>
        <taxon>Mollusca</taxon>
        <taxon>Gastropoda</taxon>
        <taxon>Heterobranchia</taxon>
        <taxon>Euthyneura</taxon>
        <taxon>Panpulmonata</taxon>
        <taxon>Sacoglossa</taxon>
        <taxon>Placobranchoidea</taxon>
        <taxon>Plakobranchidae</taxon>
        <taxon>Elysia</taxon>
    </lineage>
</organism>
<keyword evidence="3" id="KW-1185">Reference proteome</keyword>
<gene>
    <name evidence="2" type="ORF">RRG08_037198</name>
</gene>
<proteinExistence type="predicted"/>
<feature type="compositionally biased region" description="Polar residues" evidence="1">
    <location>
        <begin position="129"/>
        <end position="138"/>
    </location>
</feature>
<name>A0AAE0Z4Q9_9GAST</name>
<comment type="caution">
    <text evidence="2">The sequence shown here is derived from an EMBL/GenBank/DDBJ whole genome shotgun (WGS) entry which is preliminary data.</text>
</comment>
<reference evidence="2" key="1">
    <citation type="journal article" date="2023" name="G3 (Bethesda)">
        <title>A reference genome for the long-term kleptoplast-retaining sea slug Elysia crispata morphotype clarki.</title>
        <authorList>
            <person name="Eastman K.E."/>
            <person name="Pendleton A.L."/>
            <person name="Shaikh M.A."/>
            <person name="Suttiyut T."/>
            <person name="Ogas R."/>
            <person name="Tomko P."/>
            <person name="Gavelis G."/>
            <person name="Widhalm J.R."/>
            <person name="Wisecaver J.H."/>
        </authorList>
    </citation>
    <scope>NUCLEOTIDE SEQUENCE</scope>
    <source>
        <strain evidence="2">ECLA1</strain>
    </source>
</reference>
<evidence type="ECO:0000313" key="2">
    <source>
        <dbReference type="EMBL" id="KAK3762101.1"/>
    </source>
</evidence>
<sequence length="150" mass="17300">MASGDFLDCCDSPSRFDTSIMYFSQHQGSKSVLEFHLLRLGFREFWQGLNVRSLVMVAALLPQPQRNKKMEHVSLTSWHHRPNASAPATEKQENGACITHVMTPPPKRFCPSHRETRKWSMYHSRHDTTAQTLLPQPQRNKKMEHVSLTS</sequence>
<evidence type="ECO:0000256" key="1">
    <source>
        <dbReference type="SAM" id="MobiDB-lite"/>
    </source>
</evidence>
<dbReference type="Proteomes" id="UP001283361">
    <property type="component" value="Unassembled WGS sequence"/>
</dbReference>
<feature type="region of interest" description="Disordered" evidence="1">
    <location>
        <begin position="128"/>
        <end position="150"/>
    </location>
</feature>
<protein>
    <submittedName>
        <fullName evidence="2">Uncharacterized protein</fullName>
    </submittedName>
</protein>
<feature type="compositionally biased region" description="Basic and acidic residues" evidence="1">
    <location>
        <begin position="141"/>
        <end position="150"/>
    </location>
</feature>